<dbReference type="Pfam" id="PF11753">
    <property type="entry name" value="DUF3310"/>
    <property type="match status" value="1"/>
</dbReference>
<dbReference type="EMBL" id="PP882707">
    <property type="protein sequence ID" value="XBW78012.1"/>
    <property type="molecule type" value="Genomic_DNA"/>
</dbReference>
<proteinExistence type="predicted"/>
<reference evidence="1" key="1">
    <citation type="submission" date="2024-06" db="EMBL/GenBank/DDBJ databases">
        <authorList>
            <person name="Li X."/>
        </authorList>
    </citation>
    <scope>NUCLEOTIDE SEQUENCE</scope>
</reference>
<organism evidence="1">
    <name type="scientific">Escherichia phage vB_EcoS_P1338</name>
    <dbReference type="NCBI Taxonomy" id="3161150"/>
    <lineage>
        <taxon>Viruses</taxon>
        <taxon>Duplodnaviria</taxon>
        <taxon>Heunggongvirae</taxon>
        <taxon>Uroviricota</taxon>
        <taxon>Caudoviricetes</taxon>
    </lineage>
</organism>
<name>A0AAU7VHB8_9CAUD</name>
<evidence type="ECO:0008006" key="2">
    <source>
        <dbReference type="Google" id="ProtNLM"/>
    </source>
</evidence>
<sequence>MSKDMVNQPTHYTSGGIECLDAIRASMTEEAFKGFLKGNVLKYMWRYEKKFNPTEDLKKAQWYLKRLEEANEAPKSKDHLKTE</sequence>
<evidence type="ECO:0000313" key="1">
    <source>
        <dbReference type="EMBL" id="XBW78012.1"/>
    </source>
</evidence>
<accession>A0AAU7VHB8</accession>
<dbReference type="InterPro" id="IPR021739">
    <property type="entry name" value="SaV-like"/>
</dbReference>
<protein>
    <recommendedName>
        <fullName evidence="2">DUF3310 domain-containing protein</fullName>
    </recommendedName>
</protein>